<proteinExistence type="predicted"/>
<feature type="region of interest" description="Disordered" evidence="1">
    <location>
        <begin position="136"/>
        <end position="177"/>
    </location>
</feature>
<dbReference type="PROSITE" id="PS51257">
    <property type="entry name" value="PROKAR_LIPOPROTEIN"/>
    <property type="match status" value="1"/>
</dbReference>
<protein>
    <submittedName>
        <fullName evidence="2">(raccoon dog) hypothetical protein</fullName>
    </submittedName>
</protein>
<evidence type="ECO:0000313" key="2">
    <source>
        <dbReference type="EMBL" id="CAD7677716.1"/>
    </source>
</evidence>
<dbReference type="EMBL" id="CAJHUB010000680">
    <property type="protein sequence ID" value="CAD7677716.1"/>
    <property type="molecule type" value="Genomic_DNA"/>
</dbReference>
<feature type="compositionally biased region" description="Polar residues" evidence="1">
    <location>
        <begin position="168"/>
        <end position="177"/>
    </location>
</feature>
<reference evidence="2" key="1">
    <citation type="submission" date="2020-12" db="EMBL/GenBank/DDBJ databases">
        <authorList>
            <consortium name="Molecular Ecology Group"/>
        </authorList>
    </citation>
    <scope>NUCLEOTIDE SEQUENCE</scope>
    <source>
        <strain evidence="2">TBG_1078</strain>
    </source>
</reference>
<accession>A0A811YK23</accession>
<keyword evidence="3" id="KW-1185">Reference proteome</keyword>
<dbReference type="Proteomes" id="UP000645828">
    <property type="component" value="Unassembled WGS sequence"/>
</dbReference>
<feature type="region of interest" description="Disordered" evidence="1">
    <location>
        <begin position="60"/>
        <end position="97"/>
    </location>
</feature>
<sequence>MVGPGKRMESGAGSQGAGHVGGACQPCTLPQCGVRAYRSNSSSGGNRGPGVKKFVRIWETRERPSSPASCGAGREDPGSGLRRVTVTQPLGRPTPCNAVDSIHARRSRASTWTHSGSGGAWRLRWSLGCLTLQDPARPPRWLGLPSPQSSNAGAPSGAPGHLHAFCPSPQTSGVSRL</sequence>
<dbReference type="AlphaFoldDB" id="A0A811YK23"/>
<evidence type="ECO:0000256" key="1">
    <source>
        <dbReference type="SAM" id="MobiDB-lite"/>
    </source>
</evidence>
<organism evidence="2 3">
    <name type="scientific">Nyctereutes procyonoides</name>
    <name type="common">Raccoon dog</name>
    <name type="synonym">Canis procyonoides</name>
    <dbReference type="NCBI Taxonomy" id="34880"/>
    <lineage>
        <taxon>Eukaryota</taxon>
        <taxon>Metazoa</taxon>
        <taxon>Chordata</taxon>
        <taxon>Craniata</taxon>
        <taxon>Vertebrata</taxon>
        <taxon>Euteleostomi</taxon>
        <taxon>Mammalia</taxon>
        <taxon>Eutheria</taxon>
        <taxon>Laurasiatheria</taxon>
        <taxon>Carnivora</taxon>
        <taxon>Caniformia</taxon>
        <taxon>Canidae</taxon>
        <taxon>Nyctereutes</taxon>
    </lineage>
</organism>
<feature type="region of interest" description="Disordered" evidence="1">
    <location>
        <begin position="1"/>
        <end position="20"/>
    </location>
</feature>
<comment type="caution">
    <text evidence="2">The sequence shown here is derived from an EMBL/GenBank/DDBJ whole genome shotgun (WGS) entry which is preliminary data.</text>
</comment>
<name>A0A811YK23_NYCPR</name>
<evidence type="ECO:0000313" key="3">
    <source>
        <dbReference type="Proteomes" id="UP000645828"/>
    </source>
</evidence>
<gene>
    <name evidence="2" type="ORF">NYPRO_LOCUS10514</name>
</gene>